<comment type="caution">
    <text evidence="1">The sequence shown here is derived from an EMBL/GenBank/DDBJ whole genome shotgun (WGS) entry which is preliminary data.</text>
</comment>
<accession>A0A9D2R824</accession>
<gene>
    <name evidence="1" type="ORF">H9913_09075</name>
</gene>
<dbReference type="Pfam" id="PF05402">
    <property type="entry name" value="PqqD"/>
    <property type="match status" value="1"/>
</dbReference>
<reference evidence="1" key="1">
    <citation type="journal article" date="2021" name="PeerJ">
        <title>Extensive microbial diversity within the chicken gut microbiome revealed by metagenomics and culture.</title>
        <authorList>
            <person name="Gilroy R."/>
            <person name="Ravi A."/>
            <person name="Getino M."/>
            <person name="Pursley I."/>
            <person name="Horton D.L."/>
            <person name="Alikhan N.F."/>
            <person name="Baker D."/>
            <person name="Gharbi K."/>
            <person name="Hall N."/>
            <person name="Watson M."/>
            <person name="Adriaenssens E.M."/>
            <person name="Foster-Nyarko E."/>
            <person name="Jarju S."/>
            <person name="Secka A."/>
            <person name="Antonio M."/>
            <person name="Oren A."/>
            <person name="Chaudhuri R.R."/>
            <person name="La Ragione R."/>
            <person name="Hildebrand F."/>
            <person name="Pallen M.J."/>
        </authorList>
    </citation>
    <scope>NUCLEOTIDE SEQUENCE</scope>
    <source>
        <strain evidence="1">ChiW19-6364</strain>
    </source>
</reference>
<proteinExistence type="predicted"/>
<evidence type="ECO:0000313" key="1">
    <source>
        <dbReference type="EMBL" id="HJD40168.1"/>
    </source>
</evidence>
<dbReference type="AlphaFoldDB" id="A0A9D2R824"/>
<reference evidence="1" key="2">
    <citation type="submission" date="2021-04" db="EMBL/GenBank/DDBJ databases">
        <authorList>
            <person name="Gilroy R."/>
        </authorList>
    </citation>
    <scope>NUCLEOTIDE SEQUENCE</scope>
    <source>
        <strain evidence="1">ChiW19-6364</strain>
    </source>
</reference>
<name>A0A9D2R824_9FIRM</name>
<sequence>MLKKRWETPAISVSFDTRIFNDAENMNNAESKIRLEKGGYKFLKKFQSKSDYVHRRIADNDVLICVGRNIANFNGYIEMNASAAFLWDEMKEPRTSGELEKSLEEHFNLPHEKAVEDVLDFLKELQKNDMVTVS</sequence>
<evidence type="ECO:0000313" key="2">
    <source>
        <dbReference type="Proteomes" id="UP000823850"/>
    </source>
</evidence>
<protein>
    <submittedName>
        <fullName evidence="1">PqqD family protein</fullName>
    </submittedName>
</protein>
<dbReference type="InterPro" id="IPR008792">
    <property type="entry name" value="PQQD"/>
</dbReference>
<dbReference type="EMBL" id="DWUX01000164">
    <property type="protein sequence ID" value="HJD40168.1"/>
    <property type="molecule type" value="Genomic_DNA"/>
</dbReference>
<organism evidence="1 2">
    <name type="scientific">Candidatus Blautia stercoripullorum</name>
    <dbReference type="NCBI Taxonomy" id="2838502"/>
    <lineage>
        <taxon>Bacteria</taxon>
        <taxon>Bacillati</taxon>
        <taxon>Bacillota</taxon>
        <taxon>Clostridia</taxon>
        <taxon>Lachnospirales</taxon>
        <taxon>Lachnospiraceae</taxon>
        <taxon>Blautia</taxon>
    </lineage>
</organism>
<dbReference type="Proteomes" id="UP000823850">
    <property type="component" value="Unassembled WGS sequence"/>
</dbReference>
<dbReference type="InterPro" id="IPR041881">
    <property type="entry name" value="PqqD_sf"/>
</dbReference>
<dbReference type="Gene3D" id="1.10.10.1150">
    <property type="entry name" value="Coenzyme PQQ synthesis protein D (PqqD)"/>
    <property type="match status" value="1"/>
</dbReference>